<evidence type="ECO:0000313" key="5">
    <source>
        <dbReference type="Proteomes" id="UP000002640"/>
    </source>
</evidence>
<evidence type="ECO:0000259" key="3">
    <source>
        <dbReference type="Pfam" id="PF13472"/>
    </source>
</evidence>
<dbReference type="InParanoid" id="G4YED7"/>
<dbReference type="GeneID" id="20639675"/>
<reference evidence="4 5" key="1">
    <citation type="journal article" date="2006" name="Science">
        <title>Phytophthora genome sequences uncover evolutionary origins and mechanisms of pathogenesis.</title>
        <authorList>
            <person name="Tyler B.M."/>
            <person name="Tripathy S."/>
            <person name="Zhang X."/>
            <person name="Dehal P."/>
            <person name="Jiang R.H."/>
            <person name="Aerts A."/>
            <person name="Arredondo F.D."/>
            <person name="Baxter L."/>
            <person name="Bensasson D."/>
            <person name="Beynon J.L."/>
            <person name="Chapman J."/>
            <person name="Damasceno C.M."/>
            <person name="Dorrance A.E."/>
            <person name="Dou D."/>
            <person name="Dickerman A.W."/>
            <person name="Dubchak I.L."/>
            <person name="Garbelotto M."/>
            <person name="Gijzen M."/>
            <person name="Gordon S.G."/>
            <person name="Govers F."/>
            <person name="Grunwald N.J."/>
            <person name="Huang W."/>
            <person name="Ivors K.L."/>
            <person name="Jones R.W."/>
            <person name="Kamoun S."/>
            <person name="Krampis K."/>
            <person name="Lamour K.H."/>
            <person name="Lee M.K."/>
            <person name="McDonald W.H."/>
            <person name="Medina M."/>
            <person name="Meijer H.J."/>
            <person name="Nordberg E.K."/>
            <person name="Maclean D.J."/>
            <person name="Ospina-Giraldo M.D."/>
            <person name="Morris P.F."/>
            <person name="Phuntumart V."/>
            <person name="Putnam N.H."/>
            <person name="Rash S."/>
            <person name="Rose J.K."/>
            <person name="Sakihama Y."/>
            <person name="Salamov A.A."/>
            <person name="Savidor A."/>
            <person name="Scheuring C.F."/>
            <person name="Smith B.M."/>
            <person name="Sobral B.W."/>
            <person name="Terry A."/>
            <person name="Torto-Alalibo T.A."/>
            <person name="Win J."/>
            <person name="Xu Z."/>
            <person name="Zhang H."/>
            <person name="Grigoriev I.V."/>
            <person name="Rokhsar D.S."/>
            <person name="Boore J.L."/>
        </authorList>
    </citation>
    <scope>NUCLEOTIDE SEQUENCE [LARGE SCALE GENOMIC DNA]</scope>
    <source>
        <strain evidence="4 5">P6497</strain>
    </source>
</reference>
<protein>
    <recommendedName>
        <fullName evidence="3">SGNH hydrolase-type esterase domain-containing protein</fullName>
    </recommendedName>
</protein>
<dbReference type="GO" id="GO:0016787">
    <property type="term" value="F:hydrolase activity"/>
    <property type="evidence" value="ECO:0007669"/>
    <property type="project" value="UniProtKB-KW"/>
</dbReference>
<dbReference type="PANTHER" id="PTHR14209:SF19">
    <property type="entry name" value="ISOAMYL ACETATE-HYDROLYZING ESTERASE 1 HOMOLOG"/>
    <property type="match status" value="1"/>
</dbReference>
<keyword evidence="2" id="KW-0732">Signal</keyword>
<dbReference type="InterPro" id="IPR036514">
    <property type="entry name" value="SGNH_hydro_sf"/>
</dbReference>
<proteinExistence type="predicted"/>
<feature type="chain" id="PRO_5003471122" description="SGNH hydrolase-type esterase domain-containing protein" evidence="2">
    <location>
        <begin position="26"/>
        <end position="280"/>
    </location>
</feature>
<dbReference type="Gene3D" id="3.40.50.1110">
    <property type="entry name" value="SGNH hydrolase"/>
    <property type="match status" value="1"/>
</dbReference>
<dbReference type="Pfam" id="PF13472">
    <property type="entry name" value="Lipase_GDSL_2"/>
    <property type="match status" value="1"/>
</dbReference>
<dbReference type="FunFam" id="3.40.50.1110:FF:000002">
    <property type="entry name" value="isoamyl acetate-hydrolyzing esterase 1 homolog"/>
    <property type="match status" value="1"/>
</dbReference>
<evidence type="ECO:0000256" key="2">
    <source>
        <dbReference type="SAM" id="SignalP"/>
    </source>
</evidence>
<evidence type="ECO:0000256" key="1">
    <source>
        <dbReference type="ARBA" id="ARBA00022801"/>
    </source>
</evidence>
<dbReference type="KEGG" id="psoj:PHYSODRAFT_284017"/>
<evidence type="ECO:0000313" key="4">
    <source>
        <dbReference type="EMBL" id="EGZ26844.1"/>
    </source>
</evidence>
<feature type="signal peptide" evidence="2">
    <location>
        <begin position="1"/>
        <end position="25"/>
    </location>
</feature>
<name>G4YED7_PHYSP</name>
<organism evidence="4 5">
    <name type="scientific">Phytophthora sojae (strain P6497)</name>
    <name type="common">Soybean stem and root rot agent</name>
    <name type="synonym">Phytophthora megasperma f. sp. glycines</name>
    <dbReference type="NCBI Taxonomy" id="1094619"/>
    <lineage>
        <taxon>Eukaryota</taxon>
        <taxon>Sar</taxon>
        <taxon>Stramenopiles</taxon>
        <taxon>Oomycota</taxon>
        <taxon>Peronosporomycetes</taxon>
        <taxon>Peronosporales</taxon>
        <taxon>Peronosporaceae</taxon>
        <taxon>Phytophthora</taxon>
    </lineage>
</organism>
<keyword evidence="5" id="KW-1185">Reference proteome</keyword>
<dbReference type="OMA" id="VRAHEMI"/>
<dbReference type="RefSeq" id="XP_009514119.1">
    <property type="nucleotide sequence ID" value="XM_009515824.1"/>
</dbReference>
<dbReference type="STRING" id="1094619.G4YED7"/>
<dbReference type="EMBL" id="JH159151">
    <property type="protein sequence ID" value="EGZ26844.1"/>
    <property type="molecule type" value="Genomic_DNA"/>
</dbReference>
<dbReference type="SUPFAM" id="SSF52266">
    <property type="entry name" value="SGNH hydrolase"/>
    <property type="match status" value="1"/>
</dbReference>
<feature type="domain" description="SGNH hydrolase-type esterase" evidence="3">
    <location>
        <begin position="44"/>
        <end position="237"/>
    </location>
</feature>
<dbReference type="InterPro" id="IPR013830">
    <property type="entry name" value="SGNH_hydro"/>
</dbReference>
<accession>G4YED7</accession>
<dbReference type="CDD" id="cd01838">
    <property type="entry name" value="Isoamyl_acetate_hydrolase_like"/>
    <property type="match status" value="1"/>
</dbReference>
<dbReference type="Proteomes" id="UP000002640">
    <property type="component" value="Unassembled WGS sequence"/>
</dbReference>
<dbReference type="PANTHER" id="PTHR14209">
    <property type="entry name" value="ISOAMYL ACETATE-HYDROLYZING ESTERASE 1"/>
    <property type="match status" value="1"/>
</dbReference>
<gene>
    <name evidence="4" type="ORF">PHYSODRAFT_284017</name>
</gene>
<dbReference type="AlphaFoldDB" id="G4YED7"/>
<sequence length="280" mass="30586">MGYPTLTSTAALFVFACLLFVSVESQATIKDIDPNSRPTLLLTGDSLTELGADPSRMGWVSLLQNDYIRTADVIVRGVSGYNTKWFLNNVLPTIEEELTSNKYAIPSLITLWLGTNDAVLTNGSNPEMHVPVTNYKENLVKIVNGFQKLAPDAAILLITPAHVDDGARINSERNDTKRGLVDRSNAVTSNYSQACVEVAGTLDVPVLDLNAHFNAMAQPERNAFLLDGLHYNAEGNKVVHELLQSKINSDFPTLSERLSTWQSPAASKWAAEDPWTAATP</sequence>
<keyword evidence="1" id="KW-0378">Hydrolase</keyword>
<dbReference type="InterPro" id="IPR045136">
    <property type="entry name" value="Iah1-like"/>
</dbReference>
<dbReference type="SMR" id="G4YED7"/>